<sequence length="281" mass="32797">MPTPTPLTTPELLTLIFTHLDTRTLLLSQRVNRTWLTLIQTSPILQEALFFRPSTTNPNPTANNDTDTNIEIKYNPLLLTHFASFFPCITDPSQINTSDPPSPLSNLTLLTHDDKRLAYLRPQASWRKMLTLQPRKKTKEEQEFVRMGFLFDLIVFRYHHTNISLIWGRQIPERLKKAHSEVMEGIFSRAHEDADLVVYKYQMHTCCVPGYDAERAAEEWKRSPKYKIHKVYEELGLQMTWFAYETFVSPCKRVEEEDELECWPEFRSGLFGGLTEEDVSL</sequence>
<dbReference type="OrthoDB" id="3800738at2759"/>
<accession>A0A319EGN4</accession>
<dbReference type="EMBL" id="KZ826327">
    <property type="protein sequence ID" value="PYI09467.1"/>
    <property type="molecule type" value="Genomic_DNA"/>
</dbReference>
<name>A0A319EGN4_ASPSB</name>
<dbReference type="AlphaFoldDB" id="A0A319EGN4"/>
<dbReference type="Proteomes" id="UP000248423">
    <property type="component" value="Unassembled WGS sequence"/>
</dbReference>
<evidence type="ECO:0000313" key="2">
    <source>
        <dbReference type="Proteomes" id="UP000248423"/>
    </source>
</evidence>
<dbReference type="VEuPathDB" id="FungiDB:BO78DRAFT_384341"/>
<organism evidence="1 2">
    <name type="scientific">Aspergillus sclerotiicarbonarius (strain CBS 121057 / IBT 28362)</name>
    <dbReference type="NCBI Taxonomy" id="1448318"/>
    <lineage>
        <taxon>Eukaryota</taxon>
        <taxon>Fungi</taxon>
        <taxon>Dikarya</taxon>
        <taxon>Ascomycota</taxon>
        <taxon>Pezizomycotina</taxon>
        <taxon>Eurotiomycetes</taxon>
        <taxon>Eurotiomycetidae</taxon>
        <taxon>Eurotiales</taxon>
        <taxon>Aspergillaceae</taxon>
        <taxon>Aspergillus</taxon>
        <taxon>Aspergillus subgen. Circumdati</taxon>
    </lineage>
</organism>
<dbReference type="STRING" id="1448318.A0A319EGN4"/>
<dbReference type="InterPro" id="IPR036047">
    <property type="entry name" value="F-box-like_dom_sf"/>
</dbReference>
<evidence type="ECO:0008006" key="3">
    <source>
        <dbReference type="Google" id="ProtNLM"/>
    </source>
</evidence>
<protein>
    <recommendedName>
        <fullName evidence="3">F-box domain-containing protein</fullName>
    </recommendedName>
</protein>
<keyword evidence="2" id="KW-1185">Reference proteome</keyword>
<proteinExistence type="predicted"/>
<evidence type="ECO:0000313" key="1">
    <source>
        <dbReference type="EMBL" id="PYI09467.1"/>
    </source>
</evidence>
<dbReference type="SUPFAM" id="SSF81383">
    <property type="entry name" value="F-box domain"/>
    <property type="match status" value="1"/>
</dbReference>
<reference evidence="1 2" key="1">
    <citation type="submission" date="2018-02" db="EMBL/GenBank/DDBJ databases">
        <title>The genomes of Aspergillus section Nigri reveals drivers in fungal speciation.</title>
        <authorList>
            <consortium name="DOE Joint Genome Institute"/>
            <person name="Vesth T.C."/>
            <person name="Nybo J."/>
            <person name="Theobald S."/>
            <person name="Brandl J."/>
            <person name="Frisvad J.C."/>
            <person name="Nielsen K.F."/>
            <person name="Lyhne E.K."/>
            <person name="Kogle M.E."/>
            <person name="Kuo A."/>
            <person name="Riley R."/>
            <person name="Clum A."/>
            <person name="Nolan M."/>
            <person name="Lipzen A."/>
            <person name="Salamov A."/>
            <person name="Henrissat B."/>
            <person name="Wiebenga A."/>
            <person name="De vries R.P."/>
            <person name="Grigoriev I.V."/>
            <person name="Mortensen U.H."/>
            <person name="Andersen M.R."/>
            <person name="Baker S.E."/>
        </authorList>
    </citation>
    <scope>NUCLEOTIDE SEQUENCE [LARGE SCALE GENOMIC DNA]</scope>
    <source>
        <strain evidence="1 2">CBS 121057</strain>
    </source>
</reference>
<gene>
    <name evidence="1" type="ORF">BO78DRAFT_384341</name>
</gene>